<comment type="caution">
    <text evidence="1">The sequence shown here is derived from an EMBL/GenBank/DDBJ whole genome shotgun (WGS) entry which is preliminary data.</text>
</comment>
<sequence>ARRDRLEREFGWRVLPARKGAVLGRSLELELALGELLGMAPKTRVRAW</sequence>
<dbReference type="AlphaFoldDB" id="A0A315ZQH9"/>
<proteinExistence type="predicted"/>
<dbReference type="Proteomes" id="UP000245469">
    <property type="component" value="Unassembled WGS sequence"/>
</dbReference>
<accession>A0A315ZQH9</accession>
<evidence type="ECO:0000313" key="1">
    <source>
        <dbReference type="EMBL" id="PWJ47831.1"/>
    </source>
</evidence>
<gene>
    <name evidence="1" type="ORF">BXY45_1341</name>
</gene>
<name>A0A315ZQH9_9ACTN</name>
<protein>
    <submittedName>
        <fullName evidence="1">Uncharacterized protein</fullName>
    </submittedName>
</protein>
<reference evidence="1 2" key="1">
    <citation type="submission" date="2018-03" db="EMBL/GenBank/DDBJ databases">
        <title>Genomic Encyclopedia of Archaeal and Bacterial Type Strains, Phase II (KMG-II): from individual species to whole genera.</title>
        <authorList>
            <person name="Goeker M."/>
        </authorList>
    </citation>
    <scope>NUCLEOTIDE SEQUENCE [LARGE SCALE GENOMIC DNA]</scope>
    <source>
        <strain evidence="1 2">DSM 44889</strain>
    </source>
</reference>
<keyword evidence="2" id="KW-1185">Reference proteome</keyword>
<organism evidence="1 2">
    <name type="scientific">Quadrisphaera granulorum</name>
    <dbReference type="NCBI Taxonomy" id="317664"/>
    <lineage>
        <taxon>Bacteria</taxon>
        <taxon>Bacillati</taxon>
        <taxon>Actinomycetota</taxon>
        <taxon>Actinomycetes</taxon>
        <taxon>Kineosporiales</taxon>
        <taxon>Kineosporiaceae</taxon>
        <taxon>Quadrisphaera</taxon>
    </lineage>
</organism>
<feature type="non-terminal residue" evidence="1">
    <location>
        <position position="1"/>
    </location>
</feature>
<evidence type="ECO:0000313" key="2">
    <source>
        <dbReference type="Proteomes" id="UP000245469"/>
    </source>
</evidence>
<dbReference type="EMBL" id="QGDQ01000034">
    <property type="protein sequence ID" value="PWJ47831.1"/>
    <property type="molecule type" value="Genomic_DNA"/>
</dbReference>